<organism evidence="1 2">
    <name type="scientific">Halomarina rubra</name>
    <dbReference type="NCBI Taxonomy" id="2071873"/>
    <lineage>
        <taxon>Archaea</taxon>
        <taxon>Methanobacteriati</taxon>
        <taxon>Methanobacteriota</taxon>
        <taxon>Stenosarchaea group</taxon>
        <taxon>Halobacteria</taxon>
        <taxon>Halobacteriales</taxon>
        <taxon>Natronomonadaceae</taxon>
        <taxon>Halomarina</taxon>
    </lineage>
</organism>
<evidence type="ECO:0000313" key="1">
    <source>
        <dbReference type="EMBL" id="MFD1512449.1"/>
    </source>
</evidence>
<gene>
    <name evidence="1" type="ORF">ACFSBT_04040</name>
</gene>
<accession>A0ABD6ARY3</accession>
<dbReference type="RefSeq" id="WP_250872427.1">
    <property type="nucleotide sequence ID" value="NZ_JALXFV010000002.1"/>
</dbReference>
<evidence type="ECO:0008006" key="3">
    <source>
        <dbReference type="Google" id="ProtNLM"/>
    </source>
</evidence>
<evidence type="ECO:0000313" key="2">
    <source>
        <dbReference type="Proteomes" id="UP001597187"/>
    </source>
</evidence>
<name>A0ABD6ARY3_9EURY</name>
<dbReference type="Proteomes" id="UP001597187">
    <property type="component" value="Unassembled WGS sequence"/>
</dbReference>
<dbReference type="EMBL" id="JBHUDC010000002">
    <property type="protein sequence ID" value="MFD1512449.1"/>
    <property type="molecule type" value="Genomic_DNA"/>
</dbReference>
<reference evidence="1 2" key="1">
    <citation type="journal article" date="2019" name="Int. J. Syst. Evol. Microbiol.">
        <title>The Global Catalogue of Microorganisms (GCM) 10K type strain sequencing project: providing services to taxonomists for standard genome sequencing and annotation.</title>
        <authorList>
            <consortium name="The Broad Institute Genomics Platform"/>
            <consortium name="The Broad Institute Genome Sequencing Center for Infectious Disease"/>
            <person name="Wu L."/>
            <person name="Ma J."/>
        </authorList>
    </citation>
    <scope>NUCLEOTIDE SEQUENCE [LARGE SCALE GENOMIC DNA]</scope>
    <source>
        <strain evidence="1 2">CGMCC 1.12563</strain>
    </source>
</reference>
<keyword evidence="2" id="KW-1185">Reference proteome</keyword>
<dbReference type="AlphaFoldDB" id="A0ABD6ARY3"/>
<protein>
    <recommendedName>
        <fullName evidence="3">Transposase</fullName>
    </recommendedName>
</protein>
<sequence>MSSNLSGSREYRVTLALKWAYLDHLSVPEIVERFEEEGIGSPAESTVRKYLDEAPKDEVLEQIREEHVDARLQIADREEELFRRARDDEHRATEDVAVKRVVPQTKPVRESDSPVYMTGWEFVKDEVERPEWATEDDVIIRFIDEEVELLAGDQRPLRSFDGSPKYTTEFVGLERDVPELQGRSTARYEQSKHLAAKGEVLGIYEEHINLDASVEESLDEDTVSELRDVFEEIREH</sequence>
<proteinExistence type="predicted"/>
<comment type="caution">
    <text evidence="1">The sequence shown here is derived from an EMBL/GenBank/DDBJ whole genome shotgun (WGS) entry which is preliminary data.</text>
</comment>